<sequence>MSADLERTERQRNAMVSDVSHELRTPLSTIRGYLEATQDGVKQLDEALISSLHEEALQLQHIVDDLQDLALAEAGRLRLNPRGWSISATCSPGSLKPIGARPPRRESA</sequence>
<dbReference type="Pfam" id="PF00512">
    <property type="entry name" value="HisKA"/>
    <property type="match status" value="1"/>
</dbReference>
<dbReference type="InterPro" id="IPR003661">
    <property type="entry name" value="HisK_dim/P_dom"/>
</dbReference>
<evidence type="ECO:0000256" key="4">
    <source>
        <dbReference type="ARBA" id="ARBA00022553"/>
    </source>
</evidence>
<dbReference type="GO" id="GO:0005886">
    <property type="term" value="C:plasma membrane"/>
    <property type="evidence" value="ECO:0007669"/>
    <property type="project" value="UniProtKB-SubCell"/>
</dbReference>
<evidence type="ECO:0000313" key="10">
    <source>
        <dbReference type="EMBL" id="SDX54184.1"/>
    </source>
</evidence>
<dbReference type="SUPFAM" id="SSF47384">
    <property type="entry name" value="Homodimeric domain of signal transducing histidine kinase"/>
    <property type="match status" value="1"/>
</dbReference>
<dbReference type="FunFam" id="1.10.287.130:FF:000001">
    <property type="entry name" value="Two-component sensor histidine kinase"/>
    <property type="match status" value="1"/>
</dbReference>
<organism evidence="10 11">
    <name type="scientific">Saccharopolyspora shandongensis</name>
    <dbReference type="NCBI Taxonomy" id="418495"/>
    <lineage>
        <taxon>Bacteria</taxon>
        <taxon>Bacillati</taxon>
        <taxon>Actinomycetota</taxon>
        <taxon>Actinomycetes</taxon>
        <taxon>Pseudonocardiales</taxon>
        <taxon>Pseudonocardiaceae</taxon>
        <taxon>Saccharopolyspora</taxon>
    </lineage>
</organism>
<dbReference type="Gene3D" id="1.10.287.130">
    <property type="match status" value="1"/>
</dbReference>
<dbReference type="Proteomes" id="UP000199529">
    <property type="component" value="Unassembled WGS sequence"/>
</dbReference>
<accession>A0A1H3CKS6</accession>
<dbReference type="EC" id="2.7.13.3" evidence="3"/>
<dbReference type="InterPro" id="IPR050351">
    <property type="entry name" value="BphY/WalK/GraS-like"/>
</dbReference>
<evidence type="ECO:0000259" key="9">
    <source>
        <dbReference type="SMART" id="SM00388"/>
    </source>
</evidence>
<reference evidence="11" key="1">
    <citation type="submission" date="2016-10" db="EMBL/GenBank/DDBJ databases">
        <authorList>
            <person name="Varghese N."/>
            <person name="Submissions S."/>
        </authorList>
    </citation>
    <scope>NUCLEOTIDE SEQUENCE [LARGE SCALE GENOMIC DNA]</scope>
    <source>
        <strain evidence="11">CGMCC 4.3530</strain>
    </source>
</reference>
<name>A0A1H3CKS6_9PSEU</name>
<comment type="catalytic activity">
    <reaction evidence="1">
        <text>ATP + protein L-histidine = ADP + protein N-phospho-L-histidine.</text>
        <dbReference type="EC" id="2.7.13.3"/>
    </reaction>
</comment>
<feature type="domain" description="Signal transduction histidine kinase dimerisation/phosphoacceptor" evidence="9">
    <location>
        <begin position="11"/>
        <end position="75"/>
    </location>
</feature>
<dbReference type="GO" id="GO:0000155">
    <property type="term" value="F:phosphorelay sensor kinase activity"/>
    <property type="evidence" value="ECO:0007669"/>
    <property type="project" value="InterPro"/>
</dbReference>
<keyword evidence="7" id="KW-0902">Two-component regulatory system</keyword>
<dbReference type="PANTHER" id="PTHR45453">
    <property type="entry name" value="PHOSPHATE REGULON SENSOR PROTEIN PHOR"/>
    <property type="match status" value="1"/>
</dbReference>
<proteinExistence type="predicted"/>
<dbReference type="SMART" id="SM00388">
    <property type="entry name" value="HisKA"/>
    <property type="match status" value="1"/>
</dbReference>
<evidence type="ECO:0000256" key="2">
    <source>
        <dbReference type="ARBA" id="ARBA00004236"/>
    </source>
</evidence>
<evidence type="ECO:0000256" key="3">
    <source>
        <dbReference type="ARBA" id="ARBA00012438"/>
    </source>
</evidence>
<dbReference type="STRING" id="418495.SAMN05216215_101251"/>
<evidence type="ECO:0000256" key="5">
    <source>
        <dbReference type="ARBA" id="ARBA00022679"/>
    </source>
</evidence>
<feature type="compositionally biased region" description="Basic and acidic residues" evidence="8">
    <location>
        <begin position="1"/>
        <end position="12"/>
    </location>
</feature>
<dbReference type="RefSeq" id="WP_245761153.1">
    <property type="nucleotide sequence ID" value="NZ_FNOK01000012.1"/>
</dbReference>
<comment type="subcellular location">
    <subcellularLocation>
        <location evidence="2">Cell membrane</location>
    </subcellularLocation>
</comment>
<dbReference type="PANTHER" id="PTHR45453:SF1">
    <property type="entry name" value="PHOSPHATE REGULON SENSOR PROTEIN PHOR"/>
    <property type="match status" value="1"/>
</dbReference>
<evidence type="ECO:0000256" key="1">
    <source>
        <dbReference type="ARBA" id="ARBA00000085"/>
    </source>
</evidence>
<dbReference type="GO" id="GO:0004721">
    <property type="term" value="F:phosphoprotein phosphatase activity"/>
    <property type="evidence" value="ECO:0007669"/>
    <property type="project" value="TreeGrafter"/>
</dbReference>
<evidence type="ECO:0000256" key="6">
    <source>
        <dbReference type="ARBA" id="ARBA00022777"/>
    </source>
</evidence>
<dbReference type="GO" id="GO:0016036">
    <property type="term" value="P:cellular response to phosphate starvation"/>
    <property type="evidence" value="ECO:0007669"/>
    <property type="project" value="TreeGrafter"/>
</dbReference>
<keyword evidence="5" id="KW-0808">Transferase</keyword>
<dbReference type="AlphaFoldDB" id="A0A1H3CKS6"/>
<evidence type="ECO:0000256" key="8">
    <source>
        <dbReference type="SAM" id="MobiDB-lite"/>
    </source>
</evidence>
<evidence type="ECO:0000313" key="11">
    <source>
        <dbReference type="Proteomes" id="UP000199529"/>
    </source>
</evidence>
<keyword evidence="4" id="KW-0597">Phosphoprotein</keyword>
<dbReference type="EMBL" id="FNOK01000012">
    <property type="protein sequence ID" value="SDX54184.1"/>
    <property type="molecule type" value="Genomic_DNA"/>
</dbReference>
<dbReference type="CDD" id="cd00082">
    <property type="entry name" value="HisKA"/>
    <property type="match status" value="1"/>
</dbReference>
<keyword evidence="6 10" id="KW-0418">Kinase</keyword>
<protein>
    <recommendedName>
        <fullName evidence="3">histidine kinase</fullName>
        <ecNumber evidence="3">2.7.13.3</ecNumber>
    </recommendedName>
</protein>
<dbReference type="InterPro" id="IPR036097">
    <property type="entry name" value="HisK_dim/P_sf"/>
</dbReference>
<evidence type="ECO:0000256" key="7">
    <source>
        <dbReference type="ARBA" id="ARBA00023012"/>
    </source>
</evidence>
<keyword evidence="11" id="KW-1185">Reference proteome</keyword>
<gene>
    <name evidence="10" type="ORF">SAMN05216215_101251</name>
</gene>
<feature type="region of interest" description="Disordered" evidence="8">
    <location>
        <begin position="1"/>
        <end position="20"/>
    </location>
</feature>